<dbReference type="PANTHER" id="PTHR12245:SF2">
    <property type="entry name" value="SPRY DOMAIN-CONTAINING SOCS BOX PROTEIN 2"/>
    <property type="match status" value="1"/>
</dbReference>
<dbReference type="RefSeq" id="XP_036720494.1">
    <property type="nucleotide sequence ID" value="XM_036864599.1"/>
</dbReference>
<keyword evidence="7" id="KW-1185">Reference proteome</keyword>
<evidence type="ECO:0000256" key="1">
    <source>
        <dbReference type="ARBA" id="ARBA00004496"/>
    </source>
</evidence>
<dbReference type="GO" id="GO:0043161">
    <property type="term" value="P:proteasome-mediated ubiquitin-dependent protein catabolic process"/>
    <property type="evidence" value="ECO:0007669"/>
    <property type="project" value="TreeGrafter"/>
</dbReference>
<dbReference type="GO" id="GO:0019005">
    <property type="term" value="C:SCF ubiquitin ligase complex"/>
    <property type="evidence" value="ECO:0007669"/>
    <property type="project" value="TreeGrafter"/>
</dbReference>
<comment type="subcellular location">
    <subcellularLocation>
        <location evidence="1">Cytoplasm</location>
    </subcellularLocation>
</comment>
<dbReference type="GO" id="GO:0016567">
    <property type="term" value="P:protein ubiquitination"/>
    <property type="evidence" value="ECO:0007669"/>
    <property type="project" value="UniProtKB-ARBA"/>
</dbReference>
<dbReference type="PROSITE" id="PS50188">
    <property type="entry name" value="B302_SPRY"/>
    <property type="match status" value="1"/>
</dbReference>
<dbReference type="Pfam" id="PF00622">
    <property type="entry name" value="SPRY"/>
    <property type="match status" value="1"/>
</dbReference>
<dbReference type="KEGG" id="bmus:118901469"/>
<feature type="region of interest" description="Disordered" evidence="5">
    <location>
        <begin position="50"/>
        <end position="94"/>
    </location>
</feature>
<evidence type="ECO:0000256" key="4">
    <source>
        <dbReference type="ARBA" id="ARBA00022786"/>
    </source>
</evidence>
<reference evidence="8" key="1">
    <citation type="submission" date="2025-08" db="UniProtKB">
        <authorList>
            <consortium name="RefSeq"/>
        </authorList>
    </citation>
    <scope>IDENTIFICATION</scope>
    <source>
        <tissue evidence="8">Epidermis and Blubber</tissue>
    </source>
</reference>
<dbReference type="PANTHER" id="PTHR12245">
    <property type="entry name" value="SPRY DOMAIN CONTAINING SOCS BOX PROTEIN"/>
    <property type="match status" value="1"/>
</dbReference>
<dbReference type="SUPFAM" id="SSF49899">
    <property type="entry name" value="Concanavalin A-like lectins/glucanases"/>
    <property type="match status" value="1"/>
</dbReference>
<dbReference type="Gene3D" id="2.60.120.920">
    <property type="match status" value="1"/>
</dbReference>
<proteinExistence type="inferred from homology"/>
<accession>A0A8B8YF49</accession>
<comment type="similarity">
    <text evidence="2">Belongs to the SPSB family.</text>
</comment>
<dbReference type="GeneID" id="118901469"/>
<dbReference type="FunFam" id="2.60.120.920:FF:000048">
    <property type="entry name" value="SPRY domain-containing SOCS box protein 2"/>
    <property type="match status" value="1"/>
</dbReference>
<dbReference type="InterPro" id="IPR003877">
    <property type="entry name" value="SPRY_dom"/>
</dbReference>
<evidence type="ECO:0000313" key="7">
    <source>
        <dbReference type="Proteomes" id="UP000694857"/>
    </source>
</evidence>
<evidence type="ECO:0000256" key="5">
    <source>
        <dbReference type="SAM" id="MobiDB-lite"/>
    </source>
</evidence>
<dbReference type="SMART" id="SM00449">
    <property type="entry name" value="SPRY"/>
    <property type="match status" value="1"/>
</dbReference>
<dbReference type="InterPro" id="IPR043136">
    <property type="entry name" value="B30.2/SPRY_sf"/>
</dbReference>
<dbReference type="InterPro" id="IPR001870">
    <property type="entry name" value="B30.2/SPRY"/>
</dbReference>
<protein>
    <submittedName>
        <fullName evidence="8">SPRY domain-containing SOCS box protein 2 isoform X1</fullName>
    </submittedName>
</protein>
<dbReference type="InterPro" id="IPR013320">
    <property type="entry name" value="ConA-like_dom_sf"/>
</dbReference>
<dbReference type="GO" id="GO:0005737">
    <property type="term" value="C:cytoplasm"/>
    <property type="evidence" value="ECO:0007669"/>
    <property type="project" value="UniProtKB-SubCell"/>
</dbReference>
<feature type="domain" description="B30.2/SPRY" evidence="6">
    <location>
        <begin position="146"/>
        <end position="341"/>
    </location>
</feature>
<name>A0A8B8YF49_BALMU</name>
<organism evidence="7 8">
    <name type="scientific">Balaenoptera musculus</name>
    <name type="common">Blue whale</name>
    <dbReference type="NCBI Taxonomy" id="9771"/>
    <lineage>
        <taxon>Eukaryota</taxon>
        <taxon>Metazoa</taxon>
        <taxon>Chordata</taxon>
        <taxon>Craniata</taxon>
        <taxon>Vertebrata</taxon>
        <taxon>Euteleostomi</taxon>
        <taxon>Mammalia</taxon>
        <taxon>Eutheria</taxon>
        <taxon>Laurasiatheria</taxon>
        <taxon>Artiodactyla</taxon>
        <taxon>Whippomorpha</taxon>
        <taxon>Cetacea</taxon>
        <taxon>Mysticeti</taxon>
        <taxon>Balaenopteridae</taxon>
        <taxon>Balaenoptera</taxon>
    </lineage>
</organism>
<evidence type="ECO:0000256" key="2">
    <source>
        <dbReference type="ARBA" id="ARBA00010910"/>
    </source>
</evidence>
<feature type="region of interest" description="Disordered" evidence="5">
    <location>
        <begin position="1"/>
        <end position="20"/>
    </location>
</feature>
<evidence type="ECO:0000313" key="8">
    <source>
        <dbReference type="RefSeq" id="XP_036720494.1"/>
    </source>
</evidence>
<evidence type="ECO:0000259" key="6">
    <source>
        <dbReference type="PROSITE" id="PS50188"/>
    </source>
</evidence>
<evidence type="ECO:0000256" key="3">
    <source>
        <dbReference type="ARBA" id="ARBA00022490"/>
    </source>
</evidence>
<keyword evidence="3" id="KW-0963">Cytoplasm</keyword>
<keyword evidence="4" id="KW-0833">Ubl conjugation pathway</keyword>
<dbReference type="OrthoDB" id="5547302at2759"/>
<dbReference type="InterPro" id="IPR050672">
    <property type="entry name" value="FBXO45-Fsn/SPSB_families"/>
</dbReference>
<sequence>MRELTARRGRGGGASGRGEAWGRCWRRKRPAVCARRASAALGWLLPRAGDLPAREAERGSRAVTGVRGARGGRSLDRPKGGELASLERPGQVDPDRELDFQKRDAPASLFRGVLQLLTSMGQTASAGGGSSSTHTPQALYPDLSCPEGLEELLSAPPPDLGAQRRHGWNPKDCSENIEVKEGGLCFERRPVAQSTDGARGKRGYSRGLHAWEISWPREQRGTHAVVGVATALAPLQADHYAALLGSNSESWGWDLGRGKLYHQSKGPEAPRYPAGPQGEQLEVPERLLVVLDMEEGTLGYAIGGTYLGPAFRGLKGRTLYPAVSAVWGQCQVRISYLGERRGEAWGRCGESKFCHGGLWFWDGSSTPCKSRGNWPSSDPSPTPIQCQEWLRVFTAVS</sequence>
<dbReference type="AlphaFoldDB" id="A0A8B8YF49"/>
<dbReference type="CTD" id="84727"/>
<dbReference type="CDD" id="cd12906">
    <property type="entry name" value="SPRY_SOCS1-2-4"/>
    <property type="match status" value="1"/>
</dbReference>
<gene>
    <name evidence="8" type="primary">SPSB2</name>
</gene>
<dbReference type="Proteomes" id="UP000694857">
    <property type="component" value="Chromosome 10"/>
</dbReference>